<keyword evidence="3 6" id="KW-0812">Transmembrane</keyword>
<evidence type="ECO:0000256" key="1">
    <source>
        <dbReference type="ARBA" id="ARBA00004651"/>
    </source>
</evidence>
<feature type="transmembrane region" description="Helical" evidence="6">
    <location>
        <begin position="20"/>
        <end position="38"/>
    </location>
</feature>
<keyword evidence="5 6" id="KW-0472">Membrane</keyword>
<reference evidence="9" key="1">
    <citation type="submission" date="2018-06" db="EMBL/GenBank/DDBJ databases">
        <authorList>
            <person name="Zhirakovskaya E."/>
        </authorList>
    </citation>
    <scope>NUCLEOTIDE SEQUENCE</scope>
</reference>
<feature type="transmembrane region" description="Helical" evidence="6">
    <location>
        <begin position="316"/>
        <end position="338"/>
    </location>
</feature>
<evidence type="ECO:0000256" key="5">
    <source>
        <dbReference type="ARBA" id="ARBA00023136"/>
    </source>
</evidence>
<accession>A0A3B1BUX6</accession>
<dbReference type="PANTHER" id="PTHR30489:SF0">
    <property type="entry name" value="LIPOPROTEIN-RELEASING SYSTEM TRANSMEMBRANE PROTEIN LOLE"/>
    <property type="match status" value="1"/>
</dbReference>
<proteinExistence type="predicted"/>
<sequence>MNIFAMAFRNVLRNRHRTVTTVLAMAFAAGLMIFYASLMEGFVDSMEKNAVGVSVGEIQIHAEGYRDDPDLYKRIENYSALIKKLEGKGFRAVPRLYGFGLAAAKNTSSGVMIEGVDLIREPLVTTLNLHILEGAWFSGENPKEVVIGRKLARSLGVGIGDEVVIVGQAADGSMANDLFYVRGILKSVGEKIDLGGFLIYASAFRELMVLPHGTHEMAVVRQGTETNLKDAVKTVSNIASGYETKSWRELMPVLARMLDVSKASLLVMLFITYIAIGMVALNSMLMSVFERIREFGIMKAIGAEPFVIVKIIFTEAVVQVFAASVLAVAFGVPVSLYYETHGIDLTSLTGSSTLAGIGGVAFDAIWYCHVTPFTVTAPLIIMTAFVLTAVIYPGVKAAFIRPVEALHHI</sequence>
<dbReference type="EMBL" id="UOGC01000068">
    <property type="protein sequence ID" value="VAX18341.1"/>
    <property type="molecule type" value="Genomic_DNA"/>
</dbReference>
<dbReference type="Pfam" id="PF02687">
    <property type="entry name" value="FtsX"/>
    <property type="match status" value="1"/>
</dbReference>
<comment type="subcellular location">
    <subcellularLocation>
        <location evidence="1">Cell membrane</location>
        <topology evidence="1">Multi-pass membrane protein</topology>
    </subcellularLocation>
</comment>
<evidence type="ECO:0000259" key="7">
    <source>
        <dbReference type="Pfam" id="PF02687"/>
    </source>
</evidence>
<dbReference type="InterPro" id="IPR025857">
    <property type="entry name" value="MacB_PCD"/>
</dbReference>
<dbReference type="InterPro" id="IPR051447">
    <property type="entry name" value="Lipoprotein-release_system"/>
</dbReference>
<name>A0A3B1BUX6_9ZZZZ</name>
<feature type="domain" description="MacB-like periplasmic core" evidence="8">
    <location>
        <begin position="18"/>
        <end position="207"/>
    </location>
</feature>
<feature type="transmembrane region" description="Helical" evidence="6">
    <location>
        <begin position="265"/>
        <end position="289"/>
    </location>
</feature>
<dbReference type="PANTHER" id="PTHR30489">
    <property type="entry name" value="LIPOPROTEIN-RELEASING SYSTEM TRANSMEMBRANE PROTEIN LOLE"/>
    <property type="match status" value="1"/>
</dbReference>
<evidence type="ECO:0000256" key="4">
    <source>
        <dbReference type="ARBA" id="ARBA00022989"/>
    </source>
</evidence>
<evidence type="ECO:0000259" key="8">
    <source>
        <dbReference type="Pfam" id="PF12704"/>
    </source>
</evidence>
<dbReference type="AlphaFoldDB" id="A0A3B1BUX6"/>
<keyword evidence="2" id="KW-1003">Cell membrane</keyword>
<feature type="domain" description="ABC3 transporter permease C-terminal" evidence="7">
    <location>
        <begin position="267"/>
        <end position="397"/>
    </location>
</feature>
<gene>
    <name evidence="9" type="ORF">MNBD_NITROSPINAE01-242</name>
</gene>
<evidence type="ECO:0000256" key="3">
    <source>
        <dbReference type="ARBA" id="ARBA00022692"/>
    </source>
</evidence>
<dbReference type="Pfam" id="PF12704">
    <property type="entry name" value="MacB_PCD"/>
    <property type="match status" value="1"/>
</dbReference>
<evidence type="ECO:0000256" key="2">
    <source>
        <dbReference type="ARBA" id="ARBA00022475"/>
    </source>
</evidence>
<evidence type="ECO:0000313" key="9">
    <source>
        <dbReference type="EMBL" id="VAX18341.1"/>
    </source>
</evidence>
<organism evidence="9">
    <name type="scientific">hydrothermal vent metagenome</name>
    <dbReference type="NCBI Taxonomy" id="652676"/>
    <lineage>
        <taxon>unclassified sequences</taxon>
        <taxon>metagenomes</taxon>
        <taxon>ecological metagenomes</taxon>
    </lineage>
</organism>
<feature type="transmembrane region" description="Helical" evidence="6">
    <location>
        <begin position="373"/>
        <end position="392"/>
    </location>
</feature>
<protein>
    <submittedName>
        <fullName evidence="9">Uncharacterized protein</fullName>
    </submittedName>
</protein>
<keyword evidence="4 6" id="KW-1133">Transmembrane helix</keyword>
<evidence type="ECO:0000256" key="6">
    <source>
        <dbReference type="SAM" id="Phobius"/>
    </source>
</evidence>
<dbReference type="GO" id="GO:0098797">
    <property type="term" value="C:plasma membrane protein complex"/>
    <property type="evidence" value="ECO:0007669"/>
    <property type="project" value="TreeGrafter"/>
</dbReference>
<dbReference type="InterPro" id="IPR003838">
    <property type="entry name" value="ABC3_permease_C"/>
</dbReference>
<dbReference type="GO" id="GO:0044874">
    <property type="term" value="P:lipoprotein localization to outer membrane"/>
    <property type="evidence" value="ECO:0007669"/>
    <property type="project" value="TreeGrafter"/>
</dbReference>